<dbReference type="Proteomes" id="UP001327560">
    <property type="component" value="Chromosome 3"/>
</dbReference>
<feature type="domain" description="RRM Nup35-type" evidence="11">
    <location>
        <begin position="191"/>
        <end position="272"/>
    </location>
</feature>
<evidence type="ECO:0000256" key="3">
    <source>
        <dbReference type="ARBA" id="ARBA00022448"/>
    </source>
</evidence>
<evidence type="ECO:0000259" key="11">
    <source>
        <dbReference type="PROSITE" id="PS51472"/>
    </source>
</evidence>
<name>A0AAQ3K4T7_9LILI</name>
<feature type="compositionally biased region" description="Low complexity" evidence="10">
    <location>
        <begin position="298"/>
        <end position="310"/>
    </location>
</feature>
<dbReference type="InterPro" id="IPR007846">
    <property type="entry name" value="RRM_NUP35_dom"/>
</dbReference>
<keyword evidence="4 9" id="KW-0509">mRNA transport</keyword>
<evidence type="ECO:0000256" key="1">
    <source>
        <dbReference type="ARBA" id="ARBA00004567"/>
    </source>
</evidence>
<dbReference type="InterPro" id="IPR017389">
    <property type="entry name" value="Nucleoporin_NUP53"/>
</dbReference>
<evidence type="ECO:0000256" key="4">
    <source>
        <dbReference type="ARBA" id="ARBA00022816"/>
    </source>
</evidence>
<keyword evidence="3 9" id="KW-0813">Transport</keyword>
<comment type="similarity">
    <text evidence="2 9">Belongs to the Nup35 family.</text>
</comment>
<feature type="region of interest" description="Disordered" evidence="10">
    <location>
        <begin position="298"/>
        <end position="328"/>
    </location>
</feature>
<dbReference type="InterPro" id="IPR012677">
    <property type="entry name" value="Nucleotide-bd_a/b_plait_sf"/>
</dbReference>
<evidence type="ECO:0000256" key="7">
    <source>
        <dbReference type="ARBA" id="ARBA00023132"/>
    </source>
</evidence>
<feature type="region of interest" description="Disordered" evidence="10">
    <location>
        <begin position="1"/>
        <end position="38"/>
    </location>
</feature>
<accession>A0AAQ3K4T7</accession>
<evidence type="ECO:0000256" key="8">
    <source>
        <dbReference type="ARBA" id="ARBA00023242"/>
    </source>
</evidence>
<dbReference type="PROSITE" id="PS51472">
    <property type="entry name" value="RRM_NUP35"/>
    <property type="match status" value="1"/>
</dbReference>
<dbReference type="GO" id="GO:0017056">
    <property type="term" value="F:structural constituent of nuclear pore"/>
    <property type="evidence" value="ECO:0007669"/>
    <property type="project" value="InterPro"/>
</dbReference>
<dbReference type="GO" id="GO:0005543">
    <property type="term" value="F:phospholipid binding"/>
    <property type="evidence" value="ECO:0007669"/>
    <property type="project" value="TreeGrafter"/>
</dbReference>
<dbReference type="GO" id="GO:0051028">
    <property type="term" value="P:mRNA transport"/>
    <property type="evidence" value="ECO:0007669"/>
    <property type="project" value="UniProtKB-UniRule"/>
</dbReference>
<evidence type="ECO:0000256" key="9">
    <source>
        <dbReference type="PIRNR" id="PIRNR038119"/>
    </source>
</evidence>
<dbReference type="CDD" id="cd12441">
    <property type="entry name" value="RRM_Nup53_like"/>
    <property type="match status" value="1"/>
</dbReference>
<sequence>MNSASVRSSKADKQSPFFRDLATPVSARRSGGSGRFATPGQAAAVSALWRDNFASVDPPPPPVYTLSDRVDFSPEPALAADLTPPSPVPLTPPPVLYGPALFPSPFKASAEPSGSAAATDGGLRVLRLPSYGDSGRLSPGRSVGSGDRTGKGKGSPVDGVVEPGALITLPPQREVARPEVRRNSVPVAGGLDEEQWITVYGFSAGDTNLVLQEFEKCGVILKHIIGPRSANWVHILYQSRYDAQKALAKDGQQLNNVLIIGVKPVDPQQQRYLNEHLESNHNRGFMALMPAEPVSWSSASRSPIAPSPQSYHKQHISKTTTGENGQHAIASPSKSLLTKVVDLMFSI</sequence>
<feature type="region of interest" description="Disordered" evidence="10">
    <location>
        <begin position="129"/>
        <end position="163"/>
    </location>
</feature>
<dbReference type="PANTHER" id="PTHR21527">
    <property type="entry name" value="NUCLEOPORIN NUP35"/>
    <property type="match status" value="1"/>
</dbReference>
<dbReference type="SUPFAM" id="SSF54928">
    <property type="entry name" value="RNA-binding domain, RBD"/>
    <property type="match status" value="1"/>
</dbReference>
<dbReference type="GO" id="GO:0044613">
    <property type="term" value="C:nuclear pore central transport channel"/>
    <property type="evidence" value="ECO:0007669"/>
    <property type="project" value="TreeGrafter"/>
</dbReference>
<dbReference type="GO" id="GO:0031965">
    <property type="term" value="C:nuclear membrane"/>
    <property type="evidence" value="ECO:0007669"/>
    <property type="project" value="InterPro"/>
</dbReference>
<keyword evidence="6 9" id="KW-0811">Translocation</keyword>
<dbReference type="AlphaFoldDB" id="A0AAQ3K4T7"/>
<keyword evidence="5 9" id="KW-0653">Protein transport</keyword>
<keyword evidence="8 9" id="KW-0539">Nucleus</keyword>
<evidence type="ECO:0000256" key="5">
    <source>
        <dbReference type="ARBA" id="ARBA00022927"/>
    </source>
</evidence>
<dbReference type="EMBL" id="CP136892">
    <property type="protein sequence ID" value="WOL02058.1"/>
    <property type="molecule type" value="Genomic_DNA"/>
</dbReference>
<evidence type="ECO:0000313" key="13">
    <source>
        <dbReference type="Proteomes" id="UP001327560"/>
    </source>
</evidence>
<dbReference type="PIRSF" id="PIRSF038119">
    <property type="entry name" value="Nucleoporin_NUP53"/>
    <property type="match status" value="1"/>
</dbReference>
<dbReference type="Gene3D" id="3.30.70.330">
    <property type="match status" value="1"/>
</dbReference>
<dbReference type="GO" id="GO:0006999">
    <property type="term" value="P:nuclear pore organization"/>
    <property type="evidence" value="ECO:0007669"/>
    <property type="project" value="TreeGrafter"/>
</dbReference>
<proteinExistence type="inferred from homology"/>
<organism evidence="12 13">
    <name type="scientific">Canna indica</name>
    <name type="common">Indian-shot</name>
    <dbReference type="NCBI Taxonomy" id="4628"/>
    <lineage>
        <taxon>Eukaryota</taxon>
        <taxon>Viridiplantae</taxon>
        <taxon>Streptophyta</taxon>
        <taxon>Embryophyta</taxon>
        <taxon>Tracheophyta</taxon>
        <taxon>Spermatophyta</taxon>
        <taxon>Magnoliopsida</taxon>
        <taxon>Liliopsida</taxon>
        <taxon>Zingiberales</taxon>
        <taxon>Cannaceae</taxon>
        <taxon>Canna</taxon>
    </lineage>
</organism>
<dbReference type="GO" id="GO:0044615">
    <property type="term" value="C:nuclear pore nuclear basket"/>
    <property type="evidence" value="ECO:0007669"/>
    <property type="project" value="TreeGrafter"/>
</dbReference>
<dbReference type="InterPro" id="IPR035979">
    <property type="entry name" value="RBD_domain_sf"/>
</dbReference>
<dbReference type="FunFam" id="3.30.70.330:FF:000095">
    <property type="entry name" value="Putative Nucleoporin NUP53"/>
    <property type="match status" value="1"/>
</dbReference>
<evidence type="ECO:0000256" key="10">
    <source>
        <dbReference type="SAM" id="MobiDB-lite"/>
    </source>
</evidence>
<protein>
    <recommendedName>
        <fullName evidence="9">Nuclear pore complex protein NUP35</fullName>
    </recommendedName>
    <alternativeName>
        <fullName evidence="9">Nucleoporin 35</fullName>
    </alternativeName>
</protein>
<gene>
    <name evidence="12" type="ORF">Cni_G10777</name>
</gene>
<keyword evidence="7 9" id="KW-0906">Nuclear pore complex</keyword>
<keyword evidence="13" id="KW-1185">Reference proteome</keyword>
<reference evidence="12 13" key="1">
    <citation type="submission" date="2023-10" db="EMBL/GenBank/DDBJ databases">
        <title>Chromosome-scale genome assembly provides insights into flower coloration mechanisms of Canna indica.</title>
        <authorList>
            <person name="Li C."/>
        </authorList>
    </citation>
    <scope>NUCLEOTIDE SEQUENCE [LARGE SCALE GENOMIC DNA]</scope>
    <source>
        <tissue evidence="12">Flower</tissue>
    </source>
</reference>
<evidence type="ECO:0000313" key="12">
    <source>
        <dbReference type="EMBL" id="WOL02058.1"/>
    </source>
</evidence>
<comment type="subcellular location">
    <subcellularLocation>
        <location evidence="1 9">Nucleus</location>
        <location evidence="1 9">Nuclear pore complex</location>
    </subcellularLocation>
</comment>
<dbReference type="GO" id="GO:0006607">
    <property type="term" value="P:NLS-bearing protein import into nucleus"/>
    <property type="evidence" value="ECO:0007669"/>
    <property type="project" value="TreeGrafter"/>
</dbReference>
<dbReference type="PANTHER" id="PTHR21527:SF6">
    <property type="entry name" value="NUCLEOPORIN NUP35"/>
    <property type="match status" value="1"/>
</dbReference>
<evidence type="ECO:0000256" key="6">
    <source>
        <dbReference type="ARBA" id="ARBA00023010"/>
    </source>
</evidence>
<dbReference type="Pfam" id="PF05172">
    <property type="entry name" value="RRM_Nup35"/>
    <property type="match status" value="1"/>
</dbReference>
<dbReference type="GO" id="GO:0003676">
    <property type="term" value="F:nucleic acid binding"/>
    <property type="evidence" value="ECO:0007669"/>
    <property type="project" value="InterPro"/>
</dbReference>
<evidence type="ECO:0000256" key="2">
    <source>
        <dbReference type="ARBA" id="ARBA00009454"/>
    </source>
</evidence>